<name>A0A0F9R3Y5_9ZZZZ</name>
<dbReference type="SUPFAM" id="SSF53756">
    <property type="entry name" value="UDP-Glycosyltransferase/glycogen phosphorylase"/>
    <property type="match status" value="1"/>
</dbReference>
<accession>A0A0F9R3Y5</accession>
<evidence type="ECO:0000259" key="2">
    <source>
        <dbReference type="Pfam" id="PF00534"/>
    </source>
</evidence>
<dbReference type="PANTHER" id="PTHR12526">
    <property type="entry name" value="GLYCOSYLTRANSFERASE"/>
    <property type="match status" value="1"/>
</dbReference>
<dbReference type="Pfam" id="PF00534">
    <property type="entry name" value="Glycos_transf_1"/>
    <property type="match status" value="1"/>
</dbReference>
<evidence type="ECO:0000313" key="3">
    <source>
        <dbReference type="EMBL" id="KKN51260.1"/>
    </source>
</evidence>
<proteinExistence type="predicted"/>
<organism evidence="3">
    <name type="scientific">marine sediment metagenome</name>
    <dbReference type="NCBI Taxonomy" id="412755"/>
    <lineage>
        <taxon>unclassified sequences</taxon>
        <taxon>metagenomes</taxon>
        <taxon>ecological metagenomes</taxon>
    </lineage>
</organism>
<keyword evidence="1" id="KW-0472">Membrane</keyword>
<dbReference type="AlphaFoldDB" id="A0A0F9R3Y5"/>
<evidence type="ECO:0000256" key="1">
    <source>
        <dbReference type="SAM" id="Phobius"/>
    </source>
</evidence>
<dbReference type="CDD" id="cd03801">
    <property type="entry name" value="GT4_PimA-like"/>
    <property type="match status" value="1"/>
</dbReference>
<keyword evidence="1" id="KW-1133">Transmembrane helix</keyword>
<reference evidence="3" key="1">
    <citation type="journal article" date="2015" name="Nature">
        <title>Complex archaea that bridge the gap between prokaryotes and eukaryotes.</title>
        <authorList>
            <person name="Spang A."/>
            <person name="Saw J.H."/>
            <person name="Jorgensen S.L."/>
            <person name="Zaremba-Niedzwiedzka K."/>
            <person name="Martijn J."/>
            <person name="Lind A.E."/>
            <person name="van Eijk R."/>
            <person name="Schleper C."/>
            <person name="Guy L."/>
            <person name="Ettema T.J."/>
        </authorList>
    </citation>
    <scope>NUCLEOTIDE SEQUENCE</scope>
</reference>
<sequence length="388" mass="45543">MRNSSKKLCYVNPVINVKRPISSILNLLKKKKYKISLLTPRKKINMKRQNTRYYDDFEGINLITYPIWTKSSGFFWPIPTNLDFFKKSWKILKENEIIHVWVPFYPNTFIICMLKLLFFKRKTLILTMDTFPAYSFKVSSIFDVLFRIFFKTLGKLAFLASNFIFIYGNSFLKYARKIGIPNRKIQITPTGIDPIVKTPEKNIREIFRIDLDDKIVLFVGLHNKRKGIDLLIKTANLLKDENVKFVCVGDGPERINFMNLVSNLGLEKKIIFVGNRLDVHNFYNQADVFFLPSRGEGLAGVLMEAMVYKVPIVTSNIAGTTELIKHMENGFLCEVEDYRGYANSIKHLLQDEQLRKKFQESGIKHIKEKFNWERNIRKFERIYQVDKT</sequence>
<dbReference type="InterPro" id="IPR001296">
    <property type="entry name" value="Glyco_trans_1"/>
</dbReference>
<dbReference type="GO" id="GO:0016757">
    <property type="term" value="F:glycosyltransferase activity"/>
    <property type="evidence" value="ECO:0007669"/>
    <property type="project" value="InterPro"/>
</dbReference>
<keyword evidence="1" id="KW-0812">Transmembrane</keyword>
<protein>
    <recommendedName>
        <fullName evidence="2">Glycosyl transferase family 1 domain-containing protein</fullName>
    </recommendedName>
</protein>
<comment type="caution">
    <text evidence="3">The sequence shown here is derived from an EMBL/GenBank/DDBJ whole genome shotgun (WGS) entry which is preliminary data.</text>
</comment>
<feature type="domain" description="Glycosyl transferase family 1" evidence="2">
    <location>
        <begin position="201"/>
        <end position="364"/>
    </location>
</feature>
<dbReference type="EMBL" id="LAZR01001071">
    <property type="protein sequence ID" value="KKN51260.1"/>
    <property type="molecule type" value="Genomic_DNA"/>
</dbReference>
<dbReference type="Gene3D" id="3.40.50.2000">
    <property type="entry name" value="Glycogen Phosphorylase B"/>
    <property type="match status" value="2"/>
</dbReference>
<feature type="transmembrane region" description="Helical" evidence="1">
    <location>
        <begin position="98"/>
        <end position="119"/>
    </location>
</feature>
<gene>
    <name evidence="3" type="ORF">LCGC14_0624600</name>
</gene>
<dbReference type="PANTHER" id="PTHR12526:SF630">
    <property type="entry name" value="GLYCOSYLTRANSFERASE"/>
    <property type="match status" value="1"/>
</dbReference>